<dbReference type="InterPro" id="IPR052606">
    <property type="entry name" value="DnaJ_domain_protein"/>
</dbReference>
<dbReference type="EMBL" id="CAJHNH020001161">
    <property type="protein sequence ID" value="CAG5121780.1"/>
    <property type="molecule type" value="Genomic_DNA"/>
</dbReference>
<evidence type="ECO:0000256" key="3">
    <source>
        <dbReference type="ARBA" id="ARBA00022989"/>
    </source>
</evidence>
<dbReference type="PROSITE" id="PS50076">
    <property type="entry name" value="DNAJ_2"/>
    <property type="match status" value="1"/>
</dbReference>
<evidence type="ECO:0000259" key="8">
    <source>
        <dbReference type="PROSITE" id="PS50076"/>
    </source>
</evidence>
<evidence type="ECO:0000256" key="7">
    <source>
        <dbReference type="SAM" id="SignalP"/>
    </source>
</evidence>
<evidence type="ECO:0000256" key="6">
    <source>
        <dbReference type="SAM" id="Phobius"/>
    </source>
</evidence>
<feature type="transmembrane region" description="Helical" evidence="6">
    <location>
        <begin position="124"/>
        <end position="147"/>
    </location>
</feature>
<dbReference type="InterPro" id="IPR036869">
    <property type="entry name" value="J_dom_sf"/>
</dbReference>
<evidence type="ECO:0000256" key="1">
    <source>
        <dbReference type="ARBA" id="ARBA00022692"/>
    </source>
</evidence>
<evidence type="ECO:0000256" key="4">
    <source>
        <dbReference type="ARBA" id="ARBA00023136"/>
    </source>
</evidence>
<evidence type="ECO:0000256" key="2">
    <source>
        <dbReference type="ARBA" id="ARBA00022729"/>
    </source>
</evidence>
<dbReference type="InterPro" id="IPR018253">
    <property type="entry name" value="DnaJ_domain_CS"/>
</dbReference>
<keyword evidence="4 6" id="KW-0472">Membrane</keyword>
<dbReference type="CDD" id="cd06257">
    <property type="entry name" value="DnaJ"/>
    <property type="match status" value="1"/>
</dbReference>
<gene>
    <name evidence="9" type="ORF">CUNI_LOCUS7338</name>
</gene>
<protein>
    <recommendedName>
        <fullName evidence="8">J domain-containing protein</fullName>
    </recommendedName>
</protein>
<comment type="caution">
    <text evidence="9">The sequence shown here is derived from an EMBL/GenBank/DDBJ whole genome shotgun (WGS) entry which is preliminary data.</text>
</comment>
<dbReference type="PRINTS" id="PR00625">
    <property type="entry name" value="JDOMAIN"/>
</dbReference>
<dbReference type="AlphaFoldDB" id="A0A8S3Z293"/>
<dbReference type="Proteomes" id="UP000678393">
    <property type="component" value="Unassembled WGS sequence"/>
</dbReference>
<dbReference type="PANTHER" id="PTHR44653">
    <property type="entry name" value="DNAJ HOMOLOG SUBFAMILY C MEMBER 1"/>
    <property type="match status" value="1"/>
</dbReference>
<feature type="signal peptide" evidence="7">
    <location>
        <begin position="1"/>
        <end position="22"/>
    </location>
</feature>
<dbReference type="Pfam" id="PF00226">
    <property type="entry name" value="DnaJ"/>
    <property type="match status" value="1"/>
</dbReference>
<dbReference type="PANTHER" id="PTHR44653:SF2">
    <property type="entry name" value="DNAJ HOMOLOG SUBFAMILY C MEMBER 1"/>
    <property type="match status" value="1"/>
</dbReference>
<accession>A0A8S3Z293</accession>
<dbReference type="OrthoDB" id="10250354at2759"/>
<reference evidence="9" key="1">
    <citation type="submission" date="2021-04" db="EMBL/GenBank/DDBJ databases">
        <authorList>
            <consortium name="Molecular Ecology Group"/>
        </authorList>
    </citation>
    <scope>NUCLEOTIDE SEQUENCE</scope>
</reference>
<keyword evidence="3 6" id="KW-1133">Transmembrane helix</keyword>
<dbReference type="SMART" id="SM00271">
    <property type="entry name" value="DnaJ"/>
    <property type="match status" value="1"/>
</dbReference>
<organism evidence="9 10">
    <name type="scientific">Candidula unifasciata</name>
    <dbReference type="NCBI Taxonomy" id="100452"/>
    <lineage>
        <taxon>Eukaryota</taxon>
        <taxon>Metazoa</taxon>
        <taxon>Spiralia</taxon>
        <taxon>Lophotrochozoa</taxon>
        <taxon>Mollusca</taxon>
        <taxon>Gastropoda</taxon>
        <taxon>Heterobranchia</taxon>
        <taxon>Euthyneura</taxon>
        <taxon>Panpulmonata</taxon>
        <taxon>Eupulmonata</taxon>
        <taxon>Stylommatophora</taxon>
        <taxon>Helicina</taxon>
        <taxon>Helicoidea</taxon>
        <taxon>Geomitridae</taxon>
        <taxon>Candidula</taxon>
    </lineage>
</organism>
<evidence type="ECO:0000256" key="5">
    <source>
        <dbReference type="ARBA" id="ARBA00037847"/>
    </source>
</evidence>
<name>A0A8S3Z293_9EUPU</name>
<feature type="domain" description="J" evidence="8">
    <location>
        <begin position="38"/>
        <end position="102"/>
    </location>
</feature>
<keyword evidence="2 7" id="KW-0732">Signal</keyword>
<dbReference type="PROSITE" id="PS00636">
    <property type="entry name" value="DNAJ_1"/>
    <property type="match status" value="1"/>
</dbReference>
<evidence type="ECO:0000313" key="10">
    <source>
        <dbReference type="Proteomes" id="UP000678393"/>
    </source>
</evidence>
<proteinExistence type="predicted"/>
<sequence length="205" mass="24142">MAQPKFTLVVLWLMCVPGFCWDSGDLELFDLIEEINENFYQVFGIDQSASSSDVRKAYRRLSLQYHPDKNDADNAEEQFRQIVAVYEVLKDEKKRERYNQVLVEGLPDWRQPVYYYRRARKMGIFELGIVLSIIITIGQYFVAWAVYVEKRLVLEEVVNSKKKKKKKKQTALDDAVNDDDELNSIPTPHLLDLWPFRLSAFIFFT</sequence>
<keyword evidence="10" id="KW-1185">Reference proteome</keyword>
<feature type="chain" id="PRO_5035840290" description="J domain-containing protein" evidence="7">
    <location>
        <begin position="23"/>
        <end position="205"/>
    </location>
</feature>
<feature type="non-terminal residue" evidence="9">
    <location>
        <position position="205"/>
    </location>
</feature>
<comment type="subcellular location">
    <subcellularLocation>
        <location evidence="5">Endomembrane system</location>
        <topology evidence="5">Single-pass membrane protein</topology>
    </subcellularLocation>
</comment>
<dbReference type="GO" id="GO:0012505">
    <property type="term" value="C:endomembrane system"/>
    <property type="evidence" value="ECO:0007669"/>
    <property type="project" value="UniProtKB-SubCell"/>
</dbReference>
<evidence type="ECO:0000313" key="9">
    <source>
        <dbReference type="EMBL" id="CAG5121780.1"/>
    </source>
</evidence>
<dbReference type="Gene3D" id="1.10.287.110">
    <property type="entry name" value="DnaJ domain"/>
    <property type="match status" value="1"/>
</dbReference>
<dbReference type="InterPro" id="IPR001623">
    <property type="entry name" value="DnaJ_domain"/>
</dbReference>
<keyword evidence="1 6" id="KW-0812">Transmembrane</keyword>
<dbReference type="SUPFAM" id="SSF46565">
    <property type="entry name" value="Chaperone J-domain"/>
    <property type="match status" value="1"/>
</dbReference>